<feature type="chain" id="PRO_5025519868" evidence="8">
    <location>
        <begin position="29"/>
        <end position="1119"/>
    </location>
</feature>
<dbReference type="InterPro" id="IPR037066">
    <property type="entry name" value="Plug_dom_sf"/>
</dbReference>
<keyword evidence="5 7" id="KW-0472">Membrane</keyword>
<dbReference type="Proteomes" id="UP000476411">
    <property type="component" value="Chromosome"/>
</dbReference>
<dbReference type="Pfam" id="PF07660">
    <property type="entry name" value="STN"/>
    <property type="match status" value="1"/>
</dbReference>
<sequence>MQKIVKLNRAFLYCCMVVLFCLRYEGYAAPTQGKPVSITIKNSSLADVLRQVSKKSGLYIYFQDADLAGHRNVSLDVKNKPVESVLHDLLDERGLAWVEVSENTIAVKKKPETDERKVEVDTVTTITVTGKVVDEKGEPVIGATVMVKGSKIGTTTNPNGDFVLSDIRANASIIVSNISFLTIEVPVRGRRAVGQIQLKGKVGELDEIVVIPYGTTTRRLNVGNVVSIKAEDIEKQPVNNPLYALQGRAAGLQVTPTTGLSGGAVNVSVRGRNSLGQQSNPLIVVNGLPVLNNISGLGHTGFTNFSGNQMSALSFINPNDIESIEILKDADATSIYGSRGANGVILITTKKGKEGEVKININAQTGWGSVEKKVDVLNTQQYLEIRKEAIANSGIDLNAVALRLRYTDVKLWDQNRYTDWQNELIGGISRYDDFQGSISGGTSTVQYILGGNYHKETTVFPGDNADKKGSAYISLTGYSPNQRFKATINASYLADKNTLPGVDFTDMAIKIAPNSPTLYKDDGSLNWELMPSGAKSWDNPMYELNKIYDARVNNLTASTDISYKLFSFLTLRTTLGYNELRGKSFSSSNPFKDRSPDAMNDPASSVFNTTGVKNINVEPQIIFDKNFGKGVMEVLVGGSWQMTSTENQNIVAFGFTSDALLRSLSAAADLFATNASSQYKYNAIFGRVKYTWDGKYLISLNARRDGSSRFGPASQFGNFGSIGAAWILSHEDFFKRSLPFISFGKLRFSYGSAGNDGIGDYGYLERYQPITNLELYQGVRGYRTLGFFNAYYAWEVTKKMEFGLEAGALKDRILFTISYFRNRSNNQLLGNAFPATVGPGSSPYNLPALIQNSGLEVTVNTENVKLRNFTWSTSFNFTRNRNKLISYPDLENSSYYRDLEIGQPFSGVVRSYNFNGVDPQTGRYQFTDIDGKNTFDPQNSDRLDAGKYLRIMTDPKFYGGISHTVTYKKFSLDFFVQYVKQRGIDPLSGYVKLAGVYNSNLPVEYLNRWKREGDVTNIQKVFSDYFSNAPSDFIVSGDNVLGSSFVYTDASFIRLKNFSLSYSIPDVLKQRLNIANLKVYVQGQNLITITKYKGLDPESQSLTSLPPLKVLTVGIQAAF</sequence>
<dbReference type="RefSeq" id="WP_162332817.1">
    <property type="nucleotide sequence ID" value="NZ_CP048113.1"/>
</dbReference>
<dbReference type="InterPro" id="IPR012910">
    <property type="entry name" value="Plug_dom"/>
</dbReference>
<keyword evidence="4 7" id="KW-0812">Transmembrane</keyword>
<accession>A0A6B9ZHA2</accession>
<dbReference type="InterPro" id="IPR036942">
    <property type="entry name" value="Beta-barrel_TonB_sf"/>
</dbReference>
<dbReference type="Gene3D" id="2.60.40.1120">
    <property type="entry name" value="Carboxypeptidase-like, regulatory domain"/>
    <property type="match status" value="1"/>
</dbReference>
<dbReference type="AlphaFoldDB" id="A0A6B9ZHA2"/>
<dbReference type="SUPFAM" id="SSF49464">
    <property type="entry name" value="Carboxypeptidase regulatory domain-like"/>
    <property type="match status" value="1"/>
</dbReference>
<dbReference type="GO" id="GO:0009279">
    <property type="term" value="C:cell outer membrane"/>
    <property type="evidence" value="ECO:0007669"/>
    <property type="project" value="UniProtKB-SubCell"/>
</dbReference>
<evidence type="ECO:0000256" key="1">
    <source>
        <dbReference type="ARBA" id="ARBA00004571"/>
    </source>
</evidence>
<keyword evidence="6 7" id="KW-0998">Cell outer membrane</keyword>
<evidence type="ECO:0000256" key="8">
    <source>
        <dbReference type="SAM" id="SignalP"/>
    </source>
</evidence>
<evidence type="ECO:0000256" key="3">
    <source>
        <dbReference type="ARBA" id="ARBA00022452"/>
    </source>
</evidence>
<dbReference type="InterPro" id="IPR023996">
    <property type="entry name" value="TonB-dep_OMP_SusC/RagA"/>
</dbReference>
<dbReference type="Gene3D" id="2.40.170.20">
    <property type="entry name" value="TonB-dependent receptor, beta-barrel domain"/>
    <property type="match status" value="1"/>
</dbReference>
<feature type="domain" description="Secretin/TonB short N-terminal" evidence="9">
    <location>
        <begin position="58"/>
        <end position="110"/>
    </location>
</feature>
<evidence type="ECO:0000256" key="4">
    <source>
        <dbReference type="ARBA" id="ARBA00022692"/>
    </source>
</evidence>
<evidence type="ECO:0000256" key="2">
    <source>
        <dbReference type="ARBA" id="ARBA00022448"/>
    </source>
</evidence>
<keyword evidence="8" id="KW-0732">Signal</keyword>
<comment type="similarity">
    <text evidence="7">Belongs to the TonB-dependent receptor family.</text>
</comment>
<comment type="subcellular location">
    <subcellularLocation>
        <location evidence="1 7">Cell outer membrane</location>
        <topology evidence="1 7">Multi-pass membrane protein</topology>
    </subcellularLocation>
</comment>
<evidence type="ECO:0000313" key="11">
    <source>
        <dbReference type="Proteomes" id="UP000476411"/>
    </source>
</evidence>
<dbReference type="InterPro" id="IPR039426">
    <property type="entry name" value="TonB-dep_rcpt-like"/>
</dbReference>
<gene>
    <name evidence="10" type="ORF">GWR21_16495</name>
</gene>
<dbReference type="PROSITE" id="PS52016">
    <property type="entry name" value="TONB_DEPENDENT_REC_3"/>
    <property type="match status" value="1"/>
</dbReference>
<reference evidence="10 11" key="1">
    <citation type="submission" date="2020-01" db="EMBL/GenBank/DDBJ databases">
        <title>Complete genome sequence of Chitinophaga sp. H33E-04 isolated from quinoa roots.</title>
        <authorList>
            <person name="Weon H.-Y."/>
            <person name="Lee S.A."/>
        </authorList>
    </citation>
    <scope>NUCLEOTIDE SEQUENCE [LARGE SCALE GENOMIC DNA]</scope>
    <source>
        <strain evidence="10 11">H33E-04</strain>
    </source>
</reference>
<protein>
    <submittedName>
        <fullName evidence="10">SusC/RagA family TonB-linked outer membrane protein</fullName>
    </submittedName>
</protein>
<name>A0A6B9ZHA2_9BACT</name>
<dbReference type="Pfam" id="PF13715">
    <property type="entry name" value="CarbopepD_reg_2"/>
    <property type="match status" value="1"/>
</dbReference>
<proteinExistence type="inferred from homology"/>
<dbReference type="EMBL" id="CP048113">
    <property type="protein sequence ID" value="QHS61139.1"/>
    <property type="molecule type" value="Genomic_DNA"/>
</dbReference>
<keyword evidence="3 7" id="KW-1134">Transmembrane beta strand</keyword>
<evidence type="ECO:0000256" key="6">
    <source>
        <dbReference type="ARBA" id="ARBA00023237"/>
    </source>
</evidence>
<dbReference type="Gene3D" id="2.170.130.10">
    <property type="entry name" value="TonB-dependent receptor, plug domain"/>
    <property type="match status" value="1"/>
</dbReference>
<keyword evidence="11" id="KW-1185">Reference proteome</keyword>
<evidence type="ECO:0000259" key="9">
    <source>
        <dbReference type="SMART" id="SM00965"/>
    </source>
</evidence>
<dbReference type="Gene3D" id="3.55.50.30">
    <property type="match status" value="1"/>
</dbReference>
<dbReference type="SMART" id="SM00965">
    <property type="entry name" value="STN"/>
    <property type="match status" value="1"/>
</dbReference>
<dbReference type="Pfam" id="PF07715">
    <property type="entry name" value="Plug"/>
    <property type="match status" value="1"/>
</dbReference>
<evidence type="ECO:0000256" key="7">
    <source>
        <dbReference type="PROSITE-ProRule" id="PRU01360"/>
    </source>
</evidence>
<dbReference type="SUPFAM" id="SSF56935">
    <property type="entry name" value="Porins"/>
    <property type="match status" value="1"/>
</dbReference>
<dbReference type="InterPro" id="IPR011662">
    <property type="entry name" value="Secretin/TonB_short_N"/>
</dbReference>
<evidence type="ECO:0000256" key="5">
    <source>
        <dbReference type="ARBA" id="ARBA00023136"/>
    </source>
</evidence>
<dbReference type="InterPro" id="IPR023997">
    <property type="entry name" value="TonB-dep_OMP_SusC/RagA_CS"/>
</dbReference>
<feature type="signal peptide" evidence="8">
    <location>
        <begin position="1"/>
        <end position="28"/>
    </location>
</feature>
<dbReference type="InterPro" id="IPR008969">
    <property type="entry name" value="CarboxyPept-like_regulatory"/>
</dbReference>
<evidence type="ECO:0000313" key="10">
    <source>
        <dbReference type="EMBL" id="QHS61139.1"/>
    </source>
</evidence>
<dbReference type="KEGG" id="chih:GWR21_16495"/>
<dbReference type="NCBIfam" id="TIGR04056">
    <property type="entry name" value="OMP_RagA_SusC"/>
    <property type="match status" value="1"/>
</dbReference>
<organism evidence="10 11">
    <name type="scientific">Chitinophaga agri</name>
    <dbReference type="NCBI Taxonomy" id="2703787"/>
    <lineage>
        <taxon>Bacteria</taxon>
        <taxon>Pseudomonadati</taxon>
        <taxon>Bacteroidota</taxon>
        <taxon>Chitinophagia</taxon>
        <taxon>Chitinophagales</taxon>
        <taxon>Chitinophagaceae</taxon>
        <taxon>Chitinophaga</taxon>
    </lineage>
</organism>
<dbReference type="NCBIfam" id="TIGR04057">
    <property type="entry name" value="SusC_RagA_signa"/>
    <property type="match status" value="1"/>
</dbReference>
<keyword evidence="2 7" id="KW-0813">Transport</keyword>